<dbReference type="PANTHER" id="PTHR43022:SF1">
    <property type="entry name" value="PROTEIN SMF"/>
    <property type="match status" value="1"/>
</dbReference>
<accession>A0A2M7VKK6</accession>
<dbReference type="Gene3D" id="3.40.50.450">
    <property type="match status" value="1"/>
</dbReference>
<feature type="domain" description="Smf/DprA SLOG" evidence="2">
    <location>
        <begin position="1"/>
        <end position="205"/>
    </location>
</feature>
<dbReference type="GO" id="GO:0009294">
    <property type="term" value="P:DNA-mediated transformation"/>
    <property type="evidence" value="ECO:0007669"/>
    <property type="project" value="InterPro"/>
</dbReference>
<feature type="domain" description="DprA winged helix" evidence="3">
    <location>
        <begin position="221"/>
        <end position="271"/>
    </location>
</feature>
<evidence type="ECO:0000313" key="5">
    <source>
        <dbReference type="Proteomes" id="UP000231469"/>
    </source>
</evidence>
<dbReference type="InterPro" id="IPR003488">
    <property type="entry name" value="DprA"/>
</dbReference>
<dbReference type="AlphaFoldDB" id="A0A2M7VKK6"/>
<evidence type="ECO:0000313" key="4">
    <source>
        <dbReference type="EMBL" id="PJA02368.1"/>
    </source>
</evidence>
<comment type="caution">
    <text evidence="4">The sequence shown here is derived from an EMBL/GenBank/DDBJ whole genome shotgun (WGS) entry which is preliminary data.</text>
</comment>
<gene>
    <name evidence="4" type="primary">dprA</name>
    <name evidence="4" type="ORF">COX73_01125</name>
</gene>
<protein>
    <submittedName>
        <fullName evidence="4">DNA-protecting protein DprA</fullName>
    </submittedName>
</protein>
<evidence type="ECO:0000259" key="3">
    <source>
        <dbReference type="Pfam" id="PF17782"/>
    </source>
</evidence>
<dbReference type="InterPro" id="IPR041614">
    <property type="entry name" value="DprA_WH"/>
</dbReference>
<sequence length="277" mass="30178">PLLLKKIANPPKILYIKGELLKKEKCFAIVGTRRSSNYGKEIAFSIAKDLSEAGLTIVSGMARGIDTFAHKGALDVLRAGGRTIAVLGTGIDEKSLYPKENLKLARKILENKGCLVSEYPPGSPGLKQNFPERNRIISGLSLGVLIVEAKFGSGALITANWAKIQGKKIFALPGSIHFPNSQGCHFLIKQGAKLAENANDILKEFNLPCLTSGVKQVKGKTLEEQLILEVLKQENLHIDKIIEKTKLSPQVVSSILTLMEIENKVKNLGGNVYIITR</sequence>
<dbReference type="SUPFAM" id="SSF102405">
    <property type="entry name" value="MCP/YpsA-like"/>
    <property type="match status" value="1"/>
</dbReference>
<evidence type="ECO:0000259" key="2">
    <source>
        <dbReference type="Pfam" id="PF02481"/>
    </source>
</evidence>
<dbReference type="InterPro" id="IPR036388">
    <property type="entry name" value="WH-like_DNA-bd_sf"/>
</dbReference>
<comment type="similarity">
    <text evidence="1">Belongs to the DprA/Smf family.</text>
</comment>
<name>A0A2M7VKK6_9BACT</name>
<dbReference type="Gene3D" id="1.10.10.10">
    <property type="entry name" value="Winged helix-like DNA-binding domain superfamily/Winged helix DNA-binding domain"/>
    <property type="match status" value="1"/>
</dbReference>
<dbReference type="Pfam" id="PF17782">
    <property type="entry name" value="WHD_DprA"/>
    <property type="match status" value="1"/>
</dbReference>
<dbReference type="PANTHER" id="PTHR43022">
    <property type="entry name" value="PROTEIN SMF"/>
    <property type="match status" value="1"/>
</dbReference>
<dbReference type="Pfam" id="PF02481">
    <property type="entry name" value="DNA_processg_A"/>
    <property type="match status" value="1"/>
</dbReference>
<evidence type="ECO:0000256" key="1">
    <source>
        <dbReference type="ARBA" id="ARBA00006525"/>
    </source>
</evidence>
<dbReference type="NCBIfam" id="TIGR00732">
    <property type="entry name" value="dprA"/>
    <property type="match status" value="1"/>
</dbReference>
<dbReference type="EMBL" id="PFPS01000050">
    <property type="protein sequence ID" value="PJA02368.1"/>
    <property type="molecule type" value="Genomic_DNA"/>
</dbReference>
<proteinExistence type="inferred from homology"/>
<dbReference type="InterPro" id="IPR057666">
    <property type="entry name" value="DrpA_SLOG"/>
</dbReference>
<feature type="non-terminal residue" evidence="4">
    <location>
        <position position="1"/>
    </location>
</feature>
<reference evidence="5" key="1">
    <citation type="submission" date="2017-09" db="EMBL/GenBank/DDBJ databases">
        <title>Depth-based differentiation of microbial function through sediment-hosted aquifers and enrichment of novel symbionts in the deep terrestrial subsurface.</title>
        <authorList>
            <person name="Probst A.J."/>
            <person name="Ladd B."/>
            <person name="Jarett J.K."/>
            <person name="Geller-Mcgrath D.E."/>
            <person name="Sieber C.M.K."/>
            <person name="Emerson J.B."/>
            <person name="Anantharaman K."/>
            <person name="Thomas B.C."/>
            <person name="Malmstrom R."/>
            <person name="Stieglmeier M."/>
            <person name="Klingl A."/>
            <person name="Woyke T."/>
            <person name="Ryan C.M."/>
            <person name="Banfield J.F."/>
        </authorList>
    </citation>
    <scope>NUCLEOTIDE SEQUENCE [LARGE SCALE GENOMIC DNA]</scope>
</reference>
<dbReference type="Proteomes" id="UP000231469">
    <property type="component" value="Unassembled WGS sequence"/>
</dbReference>
<organism evidence="4 5">
    <name type="scientific">bacterium (Candidatus Gribaldobacteria) CG_4_10_14_0_2_um_filter_36_18</name>
    <dbReference type="NCBI Taxonomy" id="2014264"/>
    <lineage>
        <taxon>Bacteria</taxon>
        <taxon>Candidatus Gribaldobacteria</taxon>
    </lineage>
</organism>